<organism evidence="8 9">
    <name type="scientific">Imshaugia aleurites</name>
    <dbReference type="NCBI Taxonomy" id="172621"/>
    <lineage>
        <taxon>Eukaryota</taxon>
        <taxon>Fungi</taxon>
        <taxon>Dikarya</taxon>
        <taxon>Ascomycota</taxon>
        <taxon>Pezizomycotina</taxon>
        <taxon>Lecanoromycetes</taxon>
        <taxon>OSLEUM clade</taxon>
        <taxon>Lecanoromycetidae</taxon>
        <taxon>Lecanorales</taxon>
        <taxon>Lecanorineae</taxon>
        <taxon>Parmeliaceae</taxon>
        <taxon>Imshaugia</taxon>
    </lineage>
</organism>
<dbReference type="AlphaFoldDB" id="A0A8H3I716"/>
<proteinExistence type="inferred from homology"/>
<keyword evidence="9" id="KW-1185">Reference proteome</keyword>
<dbReference type="InterPro" id="IPR008429">
    <property type="entry name" value="CLPTM1"/>
</dbReference>
<keyword evidence="3 7" id="KW-0812">Transmembrane</keyword>
<evidence type="ECO:0000256" key="3">
    <source>
        <dbReference type="ARBA" id="ARBA00022692"/>
    </source>
</evidence>
<evidence type="ECO:0000256" key="2">
    <source>
        <dbReference type="ARBA" id="ARBA00009310"/>
    </source>
</evidence>
<evidence type="ECO:0000313" key="9">
    <source>
        <dbReference type="Proteomes" id="UP000664534"/>
    </source>
</evidence>
<feature type="transmembrane region" description="Helical" evidence="7">
    <location>
        <begin position="386"/>
        <end position="406"/>
    </location>
</feature>
<evidence type="ECO:0000256" key="6">
    <source>
        <dbReference type="SAM" id="MobiDB-lite"/>
    </source>
</evidence>
<keyword evidence="5 7" id="KW-0472">Membrane</keyword>
<feature type="compositionally biased region" description="Basic and acidic residues" evidence="6">
    <location>
        <begin position="624"/>
        <end position="633"/>
    </location>
</feature>
<feature type="transmembrane region" description="Helical" evidence="7">
    <location>
        <begin position="502"/>
        <end position="528"/>
    </location>
</feature>
<reference evidence="8" key="1">
    <citation type="submission" date="2021-03" db="EMBL/GenBank/DDBJ databases">
        <authorList>
            <person name="Tagirdzhanova G."/>
        </authorList>
    </citation>
    <scope>NUCLEOTIDE SEQUENCE</scope>
</reference>
<dbReference type="Pfam" id="PF05602">
    <property type="entry name" value="CLPTM1"/>
    <property type="match status" value="1"/>
</dbReference>
<comment type="subcellular location">
    <subcellularLocation>
        <location evidence="1">Membrane</location>
        <topology evidence="1">Multi-pass membrane protein</topology>
    </subcellularLocation>
</comment>
<dbReference type="PANTHER" id="PTHR21347">
    <property type="entry name" value="CLEFT LIP AND PALATE ASSOCIATED TRANSMEMBRANE PROTEIN-RELATED"/>
    <property type="match status" value="1"/>
</dbReference>
<evidence type="ECO:0008006" key="10">
    <source>
        <dbReference type="Google" id="ProtNLM"/>
    </source>
</evidence>
<protein>
    <recommendedName>
        <fullName evidence="10">Cleft lip and palate associated transmembrane protein</fullName>
    </recommendedName>
</protein>
<gene>
    <name evidence="8" type="ORF">IMSHALPRED_003938</name>
</gene>
<dbReference type="EMBL" id="CAJPDT010000002">
    <property type="protein sequence ID" value="CAF9905705.1"/>
    <property type="molecule type" value="Genomic_DNA"/>
</dbReference>
<accession>A0A8H3I716</accession>
<feature type="transmembrane region" description="Helical" evidence="7">
    <location>
        <begin position="349"/>
        <end position="365"/>
    </location>
</feature>
<dbReference type="GO" id="GO:0012505">
    <property type="term" value="C:endomembrane system"/>
    <property type="evidence" value="ECO:0007669"/>
    <property type="project" value="TreeGrafter"/>
</dbReference>
<sequence length="649" mass="72398">MPPQAAQPADAGEREPGLSGTMKSALQGIAIFLFVQFAISQFFGSKGGSSNTSAPLAGAPVPAFDERADGPVATYNPVPQVIAPIWPLNSTLDLSIYVSSSVAMPSLGSAKTGNLVLEEKGFTIGDWKDSRDIDTTFKVPREVQNNGTLWAHFYIALHGHTLDPTARGYDVAKAYHFVRPLNQFLPKKKIIKTKNLLGNSNENETVEEEVSKTPGLGSYYHPNFTMSFIPDSGTQPYTTMHPAVRQFVNLETTGARDPSGQNGWYYPILFVNTFWQLKDHMTELNSTVKELPLHITLNNMANWKFSIYASIDEGMKQTQRQAASGGPMPAGGDGSEFEMFKRVLIDTNVYLLATTGVVSVLHMIFEMLAFKSDVSHWRNKKDNVGISVRTILANVFMQTVIFLYLMDNSEGTSWMILLGQGMGILLEAWKITKTVDVRVRESEPGSLLPYKVTFEDKHKLSQTEEKTKEYDEIAFRYLYMVAVPLLGAYAVYSLIYDTHKSWYSFVITTLVGSVYAYGFLMMVPSLYINYRLKSVAHMPARAMTYKVLNTFIDDLFAFTIKMPTLHRLATLRDDVIFFVYLYQSYAYKVDTTRVNEFGQGGDDEQVEEKIANKPLAASPEADAMVDKKADKDGANLATGSQKASAKKRR</sequence>
<feature type="transmembrane region" description="Helical" evidence="7">
    <location>
        <begin position="477"/>
        <end position="496"/>
    </location>
</feature>
<dbReference type="OrthoDB" id="378564at2759"/>
<evidence type="ECO:0000256" key="4">
    <source>
        <dbReference type="ARBA" id="ARBA00022989"/>
    </source>
</evidence>
<evidence type="ECO:0000256" key="5">
    <source>
        <dbReference type="ARBA" id="ARBA00023136"/>
    </source>
</evidence>
<evidence type="ECO:0000313" key="8">
    <source>
        <dbReference type="EMBL" id="CAF9905705.1"/>
    </source>
</evidence>
<feature type="region of interest" description="Disordered" evidence="6">
    <location>
        <begin position="608"/>
        <end position="649"/>
    </location>
</feature>
<keyword evidence="4 7" id="KW-1133">Transmembrane helix</keyword>
<name>A0A8H3I716_9LECA</name>
<comment type="similarity">
    <text evidence="2">Belongs to the CLPTM1 family.</text>
</comment>
<dbReference type="GO" id="GO:0016020">
    <property type="term" value="C:membrane"/>
    <property type="evidence" value="ECO:0007669"/>
    <property type="project" value="UniProtKB-SubCell"/>
</dbReference>
<evidence type="ECO:0000256" key="1">
    <source>
        <dbReference type="ARBA" id="ARBA00004141"/>
    </source>
</evidence>
<evidence type="ECO:0000256" key="7">
    <source>
        <dbReference type="SAM" id="Phobius"/>
    </source>
</evidence>
<dbReference type="PANTHER" id="PTHR21347:SF0">
    <property type="entry name" value="LIPID SCRAMBLASE CLPTM1L"/>
    <property type="match status" value="1"/>
</dbReference>
<dbReference type="Proteomes" id="UP000664534">
    <property type="component" value="Unassembled WGS sequence"/>
</dbReference>
<comment type="caution">
    <text evidence="8">The sequence shown here is derived from an EMBL/GenBank/DDBJ whole genome shotgun (WGS) entry which is preliminary data.</text>
</comment>